<dbReference type="GO" id="GO:0003677">
    <property type="term" value="F:DNA binding"/>
    <property type="evidence" value="ECO:0007669"/>
    <property type="project" value="InterPro"/>
</dbReference>
<dbReference type="PATRIC" id="fig|1339315.3.peg.3512"/>
<dbReference type="InterPro" id="IPR014284">
    <property type="entry name" value="RNA_pol_sigma-70_dom"/>
</dbReference>
<dbReference type="GO" id="GO:0006352">
    <property type="term" value="P:DNA-templated transcription initiation"/>
    <property type="evidence" value="ECO:0007669"/>
    <property type="project" value="InterPro"/>
</dbReference>
<dbReference type="AlphaFoldDB" id="A0A015VYU1"/>
<dbReference type="NCBIfam" id="TIGR02937">
    <property type="entry name" value="sigma70-ECF"/>
    <property type="match status" value="1"/>
</dbReference>
<dbReference type="InterPro" id="IPR039425">
    <property type="entry name" value="RNA_pol_sigma-70-like"/>
</dbReference>
<dbReference type="InterPro" id="IPR036388">
    <property type="entry name" value="WH-like_DNA-bd_sf"/>
</dbReference>
<keyword evidence="3" id="KW-0731">Sigma factor</keyword>
<keyword evidence="2" id="KW-0805">Transcription regulation</keyword>
<evidence type="ECO:0000256" key="3">
    <source>
        <dbReference type="ARBA" id="ARBA00023082"/>
    </source>
</evidence>
<evidence type="ECO:0000313" key="7">
    <source>
        <dbReference type="EMBL" id="EXY73390.1"/>
    </source>
</evidence>
<dbReference type="InterPro" id="IPR013325">
    <property type="entry name" value="RNA_pol_sigma_r2"/>
</dbReference>
<dbReference type="PANTHER" id="PTHR43133:SF45">
    <property type="entry name" value="RNA POLYMERASE ECF-TYPE SIGMA FACTOR"/>
    <property type="match status" value="1"/>
</dbReference>
<name>A0A015VYU1_BACFG</name>
<feature type="domain" description="RNA polymerase sigma-70 region 2" evidence="5">
    <location>
        <begin position="10"/>
        <end position="76"/>
    </location>
</feature>
<dbReference type="InterPro" id="IPR007627">
    <property type="entry name" value="RNA_pol_sigma70_r2"/>
</dbReference>
<evidence type="ECO:0000313" key="8">
    <source>
        <dbReference type="Proteomes" id="UP000020529"/>
    </source>
</evidence>
<dbReference type="Gene3D" id="1.10.10.10">
    <property type="entry name" value="Winged helix-like DNA-binding domain superfamily/Winged helix DNA-binding domain"/>
    <property type="match status" value="1"/>
</dbReference>
<dbReference type="Pfam" id="PF04542">
    <property type="entry name" value="Sigma70_r2"/>
    <property type="match status" value="1"/>
</dbReference>
<comment type="similarity">
    <text evidence="1">Belongs to the sigma-70 factor family. ECF subfamily.</text>
</comment>
<dbReference type="InterPro" id="IPR013249">
    <property type="entry name" value="RNA_pol_sigma70_r4_t2"/>
</dbReference>
<evidence type="ECO:0000256" key="2">
    <source>
        <dbReference type="ARBA" id="ARBA00023015"/>
    </source>
</evidence>
<comment type="caution">
    <text evidence="7">The sequence shown here is derived from an EMBL/GenBank/DDBJ whole genome shotgun (WGS) entry which is preliminary data.</text>
</comment>
<organism evidence="7 8">
    <name type="scientific">Bacteroides fragilis str. 3988T(B)14</name>
    <dbReference type="NCBI Taxonomy" id="1339315"/>
    <lineage>
        <taxon>Bacteria</taxon>
        <taxon>Pseudomonadati</taxon>
        <taxon>Bacteroidota</taxon>
        <taxon>Bacteroidia</taxon>
        <taxon>Bacteroidales</taxon>
        <taxon>Bacteroidaceae</taxon>
        <taxon>Bacteroides</taxon>
    </lineage>
</organism>
<protein>
    <submittedName>
        <fullName evidence="7">RNA polymerase sigma factor, sigma-70 family protein</fullName>
    </submittedName>
</protein>
<dbReference type="PANTHER" id="PTHR43133">
    <property type="entry name" value="RNA POLYMERASE ECF-TYPE SIGMA FACTO"/>
    <property type="match status" value="1"/>
</dbReference>
<feature type="domain" description="RNA polymerase sigma factor 70 region 4 type 2" evidence="6">
    <location>
        <begin position="101"/>
        <end position="151"/>
    </location>
</feature>
<dbReference type="SUPFAM" id="SSF88946">
    <property type="entry name" value="Sigma2 domain of RNA polymerase sigma factors"/>
    <property type="match status" value="1"/>
</dbReference>
<dbReference type="GO" id="GO:0016987">
    <property type="term" value="F:sigma factor activity"/>
    <property type="evidence" value="ECO:0007669"/>
    <property type="project" value="UniProtKB-KW"/>
</dbReference>
<dbReference type="SUPFAM" id="SSF88659">
    <property type="entry name" value="Sigma3 and sigma4 domains of RNA polymerase sigma factors"/>
    <property type="match status" value="1"/>
</dbReference>
<evidence type="ECO:0000259" key="6">
    <source>
        <dbReference type="Pfam" id="PF08281"/>
    </source>
</evidence>
<dbReference type="Gene3D" id="1.10.1740.10">
    <property type="match status" value="1"/>
</dbReference>
<proteinExistence type="inferred from homology"/>
<evidence type="ECO:0000256" key="1">
    <source>
        <dbReference type="ARBA" id="ARBA00010641"/>
    </source>
</evidence>
<dbReference type="InterPro" id="IPR013324">
    <property type="entry name" value="RNA_pol_sigma_r3/r4-like"/>
</dbReference>
<evidence type="ECO:0000256" key="4">
    <source>
        <dbReference type="ARBA" id="ARBA00023163"/>
    </source>
</evidence>
<gene>
    <name evidence="7" type="ORF">M124_2825</name>
</gene>
<evidence type="ECO:0000259" key="5">
    <source>
        <dbReference type="Pfam" id="PF04542"/>
    </source>
</evidence>
<dbReference type="EMBL" id="JGCY01000358">
    <property type="protein sequence ID" value="EXY73390.1"/>
    <property type="molecule type" value="Genomic_DNA"/>
</dbReference>
<accession>A0A015VYU1</accession>
<dbReference type="Proteomes" id="UP000020529">
    <property type="component" value="Unassembled WGS sequence"/>
</dbReference>
<sequence length="157" mass="18724">MEIEKDFIDLLTEYKALIYKVCFMYASNQEDLNDLYQEVVVNLWCSYPKFRYESKLSTWIYRVALNTCISDLRKKKVLDYVPLSVDIGVYDDCLRNDSLKEMYQLICQLDRYERMLVLLWLDENSYDEIASITGSNRNTVAVKLHRIKDKLKKMSNQ</sequence>
<dbReference type="RefSeq" id="WP_005799007.1">
    <property type="nucleotide sequence ID" value="NZ_JGCY01000358.1"/>
</dbReference>
<dbReference type="Pfam" id="PF08281">
    <property type="entry name" value="Sigma70_r4_2"/>
    <property type="match status" value="1"/>
</dbReference>
<reference evidence="7 8" key="1">
    <citation type="submission" date="2014-02" db="EMBL/GenBank/DDBJ databases">
        <authorList>
            <person name="Sears C."/>
            <person name="Carroll K."/>
            <person name="Sack B.R."/>
            <person name="Qadri F."/>
            <person name="Myers L.L."/>
            <person name="Chung G.-T."/>
            <person name="Escheverria P."/>
            <person name="Fraser C.M."/>
            <person name="Sadzewicz L."/>
            <person name="Shefchek K.A."/>
            <person name="Tallon L."/>
            <person name="Das S.P."/>
            <person name="Daugherty S."/>
            <person name="Mongodin E.F."/>
        </authorList>
    </citation>
    <scope>NUCLEOTIDE SEQUENCE [LARGE SCALE GENOMIC DNA]</scope>
    <source>
        <strain evidence="8">3988T(B)14</strain>
    </source>
</reference>
<keyword evidence="4" id="KW-0804">Transcription</keyword>